<dbReference type="GO" id="GO:0005524">
    <property type="term" value="F:ATP binding"/>
    <property type="evidence" value="ECO:0007669"/>
    <property type="project" value="UniProtKB-KW"/>
</dbReference>
<dbReference type="GO" id="GO:0004672">
    <property type="term" value="F:protein kinase activity"/>
    <property type="evidence" value="ECO:0007669"/>
    <property type="project" value="InterPro"/>
</dbReference>
<dbReference type="AlphaFoldDB" id="A0A9D4CVL5"/>
<dbReference type="InterPro" id="IPR001245">
    <property type="entry name" value="Ser-Thr/Tyr_kinase_cat_dom"/>
</dbReference>
<evidence type="ECO:0000313" key="5">
    <source>
        <dbReference type="Proteomes" id="UP000828390"/>
    </source>
</evidence>
<evidence type="ECO:0000313" key="4">
    <source>
        <dbReference type="EMBL" id="KAH3731063.1"/>
    </source>
</evidence>
<dbReference type="Pfam" id="PF07714">
    <property type="entry name" value="PK_Tyr_Ser-Thr"/>
    <property type="match status" value="1"/>
</dbReference>
<name>A0A9D4CVL5_DREPO</name>
<dbReference type="InterPro" id="IPR050198">
    <property type="entry name" value="Non-receptor_tyrosine_kinases"/>
</dbReference>
<evidence type="ECO:0000256" key="1">
    <source>
        <dbReference type="ARBA" id="ARBA00022741"/>
    </source>
</evidence>
<evidence type="ECO:0000256" key="2">
    <source>
        <dbReference type="ARBA" id="ARBA00022840"/>
    </source>
</evidence>
<dbReference type="Proteomes" id="UP000828390">
    <property type="component" value="Unassembled WGS sequence"/>
</dbReference>
<organism evidence="4 5">
    <name type="scientific">Dreissena polymorpha</name>
    <name type="common">Zebra mussel</name>
    <name type="synonym">Mytilus polymorpha</name>
    <dbReference type="NCBI Taxonomy" id="45954"/>
    <lineage>
        <taxon>Eukaryota</taxon>
        <taxon>Metazoa</taxon>
        <taxon>Spiralia</taxon>
        <taxon>Lophotrochozoa</taxon>
        <taxon>Mollusca</taxon>
        <taxon>Bivalvia</taxon>
        <taxon>Autobranchia</taxon>
        <taxon>Heteroconchia</taxon>
        <taxon>Euheterodonta</taxon>
        <taxon>Imparidentia</taxon>
        <taxon>Neoheterodontei</taxon>
        <taxon>Myida</taxon>
        <taxon>Dreissenoidea</taxon>
        <taxon>Dreissenidae</taxon>
        <taxon>Dreissena</taxon>
    </lineage>
</organism>
<keyword evidence="2" id="KW-0067">ATP-binding</keyword>
<feature type="domain" description="Serine-threonine/tyrosine-protein kinase catalytic" evidence="3">
    <location>
        <begin position="3"/>
        <end position="67"/>
    </location>
</feature>
<evidence type="ECO:0000259" key="3">
    <source>
        <dbReference type="Pfam" id="PF07714"/>
    </source>
</evidence>
<gene>
    <name evidence="4" type="ORF">DPMN_057068</name>
</gene>
<reference evidence="4" key="1">
    <citation type="journal article" date="2019" name="bioRxiv">
        <title>The Genome of the Zebra Mussel, Dreissena polymorpha: A Resource for Invasive Species Research.</title>
        <authorList>
            <person name="McCartney M.A."/>
            <person name="Auch B."/>
            <person name="Kono T."/>
            <person name="Mallez S."/>
            <person name="Zhang Y."/>
            <person name="Obille A."/>
            <person name="Becker A."/>
            <person name="Abrahante J.E."/>
            <person name="Garbe J."/>
            <person name="Badalamenti J.P."/>
            <person name="Herman A."/>
            <person name="Mangelson H."/>
            <person name="Liachko I."/>
            <person name="Sullivan S."/>
            <person name="Sone E.D."/>
            <person name="Koren S."/>
            <person name="Silverstein K.A.T."/>
            <person name="Beckman K.B."/>
            <person name="Gohl D.M."/>
        </authorList>
    </citation>
    <scope>NUCLEOTIDE SEQUENCE</scope>
    <source>
        <strain evidence="4">Duluth1</strain>
        <tissue evidence="4">Whole animal</tissue>
    </source>
</reference>
<dbReference type="PANTHER" id="PTHR24418">
    <property type="entry name" value="TYROSINE-PROTEIN KINASE"/>
    <property type="match status" value="1"/>
</dbReference>
<keyword evidence="1" id="KW-0547">Nucleotide-binding</keyword>
<protein>
    <recommendedName>
        <fullName evidence="3">Serine-threonine/tyrosine-protein kinase catalytic domain-containing protein</fullName>
    </recommendedName>
</protein>
<dbReference type="Gene3D" id="1.10.510.10">
    <property type="entry name" value="Transferase(Phosphotransferase) domain 1"/>
    <property type="match status" value="1"/>
</dbReference>
<sequence length="169" mass="19341">MTQKAFLEEAELMYRLRHPKLVQLIAVCTKPSHIITELMVNGALLDYLRKDQGRTITFNIITNMAGQSIYCADRYLRSLVIRSSSTVPLNGKIHTPEAEVRHLPLGLCPQTVMLQIKPQYNIDNTHFREGLYRCSTPGTLKKQVRLWKRGVSYIPLEPPISPLLGRRTQ</sequence>
<dbReference type="SUPFAM" id="SSF56112">
    <property type="entry name" value="Protein kinase-like (PK-like)"/>
    <property type="match status" value="1"/>
</dbReference>
<dbReference type="EMBL" id="JAIWYP010000012">
    <property type="protein sequence ID" value="KAH3731063.1"/>
    <property type="molecule type" value="Genomic_DNA"/>
</dbReference>
<reference evidence="4" key="2">
    <citation type="submission" date="2020-11" db="EMBL/GenBank/DDBJ databases">
        <authorList>
            <person name="McCartney M.A."/>
            <person name="Auch B."/>
            <person name="Kono T."/>
            <person name="Mallez S."/>
            <person name="Becker A."/>
            <person name="Gohl D.M."/>
            <person name="Silverstein K.A.T."/>
            <person name="Koren S."/>
            <person name="Bechman K.B."/>
            <person name="Herman A."/>
            <person name="Abrahante J.E."/>
            <person name="Garbe J."/>
        </authorList>
    </citation>
    <scope>NUCLEOTIDE SEQUENCE</scope>
    <source>
        <strain evidence="4">Duluth1</strain>
        <tissue evidence="4">Whole animal</tissue>
    </source>
</reference>
<comment type="caution">
    <text evidence="4">The sequence shown here is derived from an EMBL/GenBank/DDBJ whole genome shotgun (WGS) entry which is preliminary data.</text>
</comment>
<accession>A0A9D4CVL5</accession>
<proteinExistence type="predicted"/>
<keyword evidence="5" id="KW-1185">Reference proteome</keyword>
<dbReference type="InterPro" id="IPR011009">
    <property type="entry name" value="Kinase-like_dom_sf"/>
</dbReference>